<protein>
    <submittedName>
        <fullName evidence="1">Uncharacterized protein</fullName>
    </submittedName>
</protein>
<accession>A0A915ZDY1</accession>
<evidence type="ECO:0000313" key="2">
    <source>
        <dbReference type="Proteomes" id="UP000684084"/>
    </source>
</evidence>
<proteinExistence type="predicted"/>
<reference evidence="1" key="1">
    <citation type="submission" date="2020-05" db="EMBL/GenBank/DDBJ databases">
        <authorList>
            <person name="Rincon C."/>
            <person name="Sanders R I."/>
            <person name="Robbins C."/>
            <person name="Chaturvedi A."/>
        </authorList>
    </citation>
    <scope>NUCLEOTIDE SEQUENCE</scope>
    <source>
        <strain evidence="1">CHB12</strain>
    </source>
</reference>
<comment type="caution">
    <text evidence="1">The sequence shown here is derived from an EMBL/GenBank/DDBJ whole genome shotgun (WGS) entry which is preliminary data.</text>
</comment>
<organism evidence="1 2">
    <name type="scientific">Rhizophagus irregularis</name>
    <dbReference type="NCBI Taxonomy" id="588596"/>
    <lineage>
        <taxon>Eukaryota</taxon>
        <taxon>Fungi</taxon>
        <taxon>Fungi incertae sedis</taxon>
        <taxon>Mucoromycota</taxon>
        <taxon>Glomeromycotina</taxon>
        <taxon>Glomeromycetes</taxon>
        <taxon>Glomerales</taxon>
        <taxon>Glomeraceae</taxon>
        <taxon>Rhizophagus</taxon>
    </lineage>
</organism>
<dbReference type="OrthoDB" id="10575695at2759"/>
<evidence type="ECO:0000313" key="1">
    <source>
        <dbReference type="EMBL" id="CAB5372701.1"/>
    </source>
</evidence>
<dbReference type="AlphaFoldDB" id="A0A915ZDY1"/>
<name>A0A915ZDY1_9GLOM</name>
<gene>
    <name evidence="1" type="ORF">CHRIB12_LOCUS13684</name>
</gene>
<dbReference type="Proteomes" id="UP000684084">
    <property type="component" value="Unassembled WGS sequence"/>
</dbReference>
<dbReference type="EMBL" id="CAGKOT010000031">
    <property type="protein sequence ID" value="CAB5372701.1"/>
    <property type="molecule type" value="Genomic_DNA"/>
</dbReference>
<sequence length="136" mass="15530">MSPGPGPCLQGQTKHRFVDRTVRVTFINLLTQTSLNQFGATYRKLNIFQLSLDQILPNIIMHNVQDKISPESTQRLSYRSYRNSTSSTYSGPNSSKYYYAQMCKIRFLLSPRNVCRIAATVTQLLQLSNIYLSNLS</sequence>